<feature type="region of interest" description="Disordered" evidence="1">
    <location>
        <begin position="1"/>
        <end position="33"/>
    </location>
</feature>
<reference evidence="3" key="1">
    <citation type="submission" date="2016-10" db="EMBL/GenBank/DDBJ databases">
        <authorList>
            <person name="Varghese N."/>
            <person name="Submissions S."/>
        </authorList>
    </citation>
    <scope>NUCLEOTIDE SEQUENCE [LARGE SCALE GENOMIC DNA]</scope>
    <source>
        <strain evidence="3">DSM 44232</strain>
    </source>
</reference>
<protein>
    <submittedName>
        <fullName evidence="2">Uncharacterized protein</fullName>
    </submittedName>
</protein>
<dbReference type="EMBL" id="FOYL01000013">
    <property type="protein sequence ID" value="SFR28354.1"/>
    <property type="molecule type" value="Genomic_DNA"/>
</dbReference>
<dbReference type="AlphaFoldDB" id="A0A1I6FEM9"/>
<accession>A0A1I6FEM9</accession>
<sequence>MSREALSRPSAELCPEFGQGVAGPSSRQGEDEVRPTLSVCAPCRFRAITPEPSTVCTTIPLGTVPLNALPTIRKYSPGGSTVLGGMVARIRGVLPAQAWTDHPPMSASVEPVLRSSTNPLDPSAISFTFTGETPGAPPNAAPASSRYVATEFREGVTFAVWPGPVAVTGGQRPALPGTCGKTVAAGAWRCTASRARAGSLRPARPPLVGVVFRGRPACLTCDRRRLVDRGVRHVERRAEEGAPVGAGNAFAAFPS</sequence>
<name>A0A1I6FEM9_9PSEU</name>
<evidence type="ECO:0000313" key="2">
    <source>
        <dbReference type="EMBL" id="SFR28354.1"/>
    </source>
</evidence>
<proteinExistence type="predicted"/>
<organism evidence="2 3">
    <name type="scientific">Lentzea waywayandensis</name>
    <dbReference type="NCBI Taxonomy" id="84724"/>
    <lineage>
        <taxon>Bacteria</taxon>
        <taxon>Bacillati</taxon>
        <taxon>Actinomycetota</taxon>
        <taxon>Actinomycetes</taxon>
        <taxon>Pseudonocardiales</taxon>
        <taxon>Pseudonocardiaceae</taxon>
        <taxon>Lentzea</taxon>
    </lineage>
</organism>
<gene>
    <name evidence="2" type="ORF">SAMN04488564_113202</name>
</gene>
<evidence type="ECO:0000256" key="1">
    <source>
        <dbReference type="SAM" id="MobiDB-lite"/>
    </source>
</evidence>
<evidence type="ECO:0000313" key="3">
    <source>
        <dbReference type="Proteomes" id="UP000198583"/>
    </source>
</evidence>
<keyword evidence="3" id="KW-1185">Reference proteome</keyword>
<dbReference type="Proteomes" id="UP000198583">
    <property type="component" value="Unassembled WGS sequence"/>
</dbReference>